<accession>A0ABR2MY94</accession>
<reference evidence="2 3" key="1">
    <citation type="journal article" date="2022" name="Nat. Plants">
        <title>Genomes of leafy and leafless Platanthera orchids illuminate the evolution of mycoheterotrophy.</title>
        <authorList>
            <person name="Li M.H."/>
            <person name="Liu K.W."/>
            <person name="Li Z."/>
            <person name="Lu H.C."/>
            <person name="Ye Q.L."/>
            <person name="Zhang D."/>
            <person name="Wang J.Y."/>
            <person name="Li Y.F."/>
            <person name="Zhong Z.M."/>
            <person name="Liu X."/>
            <person name="Yu X."/>
            <person name="Liu D.K."/>
            <person name="Tu X.D."/>
            <person name="Liu B."/>
            <person name="Hao Y."/>
            <person name="Liao X.Y."/>
            <person name="Jiang Y.T."/>
            <person name="Sun W.H."/>
            <person name="Chen J."/>
            <person name="Chen Y.Q."/>
            <person name="Ai Y."/>
            <person name="Zhai J.W."/>
            <person name="Wu S.S."/>
            <person name="Zhou Z."/>
            <person name="Hsiao Y.Y."/>
            <person name="Wu W.L."/>
            <person name="Chen Y.Y."/>
            <person name="Lin Y.F."/>
            <person name="Hsu J.L."/>
            <person name="Li C.Y."/>
            <person name="Wang Z.W."/>
            <person name="Zhao X."/>
            <person name="Zhong W.Y."/>
            <person name="Ma X.K."/>
            <person name="Ma L."/>
            <person name="Huang J."/>
            <person name="Chen G.Z."/>
            <person name="Huang M.Z."/>
            <person name="Huang L."/>
            <person name="Peng D.H."/>
            <person name="Luo Y.B."/>
            <person name="Zou S.Q."/>
            <person name="Chen S.P."/>
            <person name="Lan S."/>
            <person name="Tsai W.C."/>
            <person name="Van de Peer Y."/>
            <person name="Liu Z.J."/>
        </authorList>
    </citation>
    <scope>NUCLEOTIDE SEQUENCE [LARGE SCALE GENOMIC DNA]</scope>
    <source>
        <strain evidence="2">Lor288</strain>
    </source>
</reference>
<gene>
    <name evidence="2" type="ORF">KSP40_PGU003290</name>
</gene>
<evidence type="ECO:0000256" key="1">
    <source>
        <dbReference type="SAM" id="MobiDB-lite"/>
    </source>
</evidence>
<protein>
    <submittedName>
        <fullName evidence="2">Uncharacterized protein</fullName>
    </submittedName>
</protein>
<keyword evidence="3" id="KW-1185">Reference proteome</keyword>
<evidence type="ECO:0000313" key="2">
    <source>
        <dbReference type="EMBL" id="KAK8968898.1"/>
    </source>
</evidence>
<feature type="compositionally biased region" description="Basic and acidic residues" evidence="1">
    <location>
        <begin position="27"/>
        <end position="69"/>
    </location>
</feature>
<name>A0ABR2MY94_9ASPA</name>
<dbReference type="EMBL" id="JBBWWR010000003">
    <property type="protein sequence ID" value="KAK8968898.1"/>
    <property type="molecule type" value="Genomic_DNA"/>
</dbReference>
<dbReference type="Proteomes" id="UP001412067">
    <property type="component" value="Unassembled WGS sequence"/>
</dbReference>
<comment type="caution">
    <text evidence="2">The sequence shown here is derived from an EMBL/GenBank/DDBJ whole genome shotgun (WGS) entry which is preliminary data.</text>
</comment>
<organism evidence="2 3">
    <name type="scientific">Platanthera guangdongensis</name>
    <dbReference type="NCBI Taxonomy" id="2320717"/>
    <lineage>
        <taxon>Eukaryota</taxon>
        <taxon>Viridiplantae</taxon>
        <taxon>Streptophyta</taxon>
        <taxon>Embryophyta</taxon>
        <taxon>Tracheophyta</taxon>
        <taxon>Spermatophyta</taxon>
        <taxon>Magnoliopsida</taxon>
        <taxon>Liliopsida</taxon>
        <taxon>Asparagales</taxon>
        <taxon>Orchidaceae</taxon>
        <taxon>Orchidoideae</taxon>
        <taxon>Orchideae</taxon>
        <taxon>Orchidinae</taxon>
        <taxon>Platanthera</taxon>
    </lineage>
</organism>
<evidence type="ECO:0000313" key="3">
    <source>
        <dbReference type="Proteomes" id="UP001412067"/>
    </source>
</evidence>
<feature type="region of interest" description="Disordered" evidence="1">
    <location>
        <begin position="1"/>
        <end position="69"/>
    </location>
</feature>
<sequence>MVRRTELQVEGDQEAVSIELPAPTGWKKAEEAATNARDEEEKEFEKAQRRADEERTNTEAKVEAKEKAG</sequence>
<proteinExistence type="predicted"/>